<dbReference type="Proteomes" id="UP000295710">
    <property type="component" value="Unassembled WGS sequence"/>
</dbReference>
<feature type="domain" description="RimM N-terminal" evidence="6">
    <location>
        <begin position="7"/>
        <end position="87"/>
    </location>
</feature>
<evidence type="ECO:0000313" key="8">
    <source>
        <dbReference type="EMBL" id="TDA22451.1"/>
    </source>
</evidence>
<dbReference type="RefSeq" id="WP_132276535.1">
    <property type="nucleotide sequence ID" value="NZ_JAOBST010000009.1"/>
</dbReference>
<comment type="similarity">
    <text evidence="5">Belongs to the RimM family.</text>
</comment>
<reference evidence="8 9" key="1">
    <citation type="journal article" date="2016" name="Nat. Microbiol.">
        <title>The Mouse Intestinal Bacterial Collection (miBC) provides host-specific insight into cultured diversity and functional potential of the gut microbiota.</title>
        <authorList>
            <person name="Lagkouvardos I."/>
            <person name="Pukall R."/>
            <person name="Abt B."/>
            <person name="Foesel B.U."/>
            <person name="Meier-Kolthoff J.P."/>
            <person name="Kumar N."/>
            <person name="Bresciani A."/>
            <person name="Martinez I."/>
            <person name="Just S."/>
            <person name="Ziegler C."/>
            <person name="Brugiroux S."/>
            <person name="Garzetti D."/>
            <person name="Wenning M."/>
            <person name="Bui T.P."/>
            <person name="Wang J."/>
            <person name="Hugenholtz F."/>
            <person name="Plugge C.M."/>
            <person name="Peterson D.A."/>
            <person name="Hornef M.W."/>
            <person name="Baines J.F."/>
            <person name="Smidt H."/>
            <person name="Walter J."/>
            <person name="Kristiansen K."/>
            <person name="Nielsen H.B."/>
            <person name="Haller D."/>
            <person name="Overmann J."/>
            <person name="Stecher B."/>
            <person name="Clavel T."/>
        </authorList>
    </citation>
    <scope>NUCLEOTIDE SEQUENCE [LARGE SCALE GENOMIC DNA]</scope>
    <source>
        <strain evidence="8 9">DSM 28560</strain>
    </source>
</reference>
<keyword evidence="1 5" id="KW-0963">Cytoplasm</keyword>
<evidence type="ECO:0000313" key="9">
    <source>
        <dbReference type="Proteomes" id="UP000295710"/>
    </source>
</evidence>
<organism evidence="8 9">
    <name type="scientific">Extibacter muris</name>
    <dbReference type="NCBI Taxonomy" id="1796622"/>
    <lineage>
        <taxon>Bacteria</taxon>
        <taxon>Bacillati</taxon>
        <taxon>Bacillota</taxon>
        <taxon>Clostridia</taxon>
        <taxon>Lachnospirales</taxon>
        <taxon>Lachnospiraceae</taxon>
        <taxon>Extibacter</taxon>
    </lineage>
</organism>
<evidence type="ECO:0000259" key="6">
    <source>
        <dbReference type="Pfam" id="PF01782"/>
    </source>
</evidence>
<comment type="function">
    <text evidence="5">An accessory protein needed during the final step in the assembly of 30S ribosomal subunit, possibly for assembly of the head region. Essential for efficient processing of 16S rRNA. May be needed both before and after RbfA during the maturation of 16S rRNA. It has affinity for free ribosomal 30S subunits but not for 70S ribosomes.</text>
</comment>
<dbReference type="AlphaFoldDB" id="A0A4R4FG64"/>
<sequence>MEKMLKVGVITSTHGIQGEVKVLPTTDDPGRFKLLEHVIVDMGKSTTQLEIERVKFFKKFVILKFKGIDHINDVERYRRRNLLVERENAVPLGEGEYFIADMLDMDVQTEDGVPFGRLKDVIETGANDVYVIASPVHGQVLVPAIRECIRDIDVDQGMMTIHLMEGLI</sequence>
<dbReference type="InterPro" id="IPR011033">
    <property type="entry name" value="PRC_barrel-like_sf"/>
</dbReference>
<dbReference type="HAMAP" id="MF_00014">
    <property type="entry name" value="Ribosome_mat_RimM"/>
    <property type="match status" value="1"/>
</dbReference>
<dbReference type="SUPFAM" id="SSF50346">
    <property type="entry name" value="PRC-barrel domain"/>
    <property type="match status" value="1"/>
</dbReference>
<gene>
    <name evidence="5 8" type="primary">rimM</name>
    <name evidence="8" type="ORF">E1963_06790</name>
</gene>
<dbReference type="GO" id="GO:0043022">
    <property type="term" value="F:ribosome binding"/>
    <property type="evidence" value="ECO:0007669"/>
    <property type="project" value="InterPro"/>
</dbReference>
<evidence type="ECO:0000256" key="2">
    <source>
        <dbReference type="ARBA" id="ARBA00022517"/>
    </source>
</evidence>
<dbReference type="GO" id="GO:0006364">
    <property type="term" value="P:rRNA processing"/>
    <property type="evidence" value="ECO:0007669"/>
    <property type="project" value="UniProtKB-UniRule"/>
</dbReference>
<evidence type="ECO:0000256" key="5">
    <source>
        <dbReference type="HAMAP-Rule" id="MF_00014"/>
    </source>
</evidence>
<feature type="domain" description="Ribosome maturation factor RimM PRC barrel" evidence="7">
    <location>
        <begin position="105"/>
        <end position="167"/>
    </location>
</feature>
<dbReference type="InterPro" id="IPR009000">
    <property type="entry name" value="Transl_B-barrel_sf"/>
</dbReference>
<name>A0A4R4FG64_9FIRM</name>
<dbReference type="GO" id="GO:0005737">
    <property type="term" value="C:cytoplasm"/>
    <property type="evidence" value="ECO:0007669"/>
    <property type="project" value="UniProtKB-SubCell"/>
</dbReference>
<keyword evidence="2 5" id="KW-0690">Ribosome biogenesis</keyword>
<dbReference type="SUPFAM" id="SSF50447">
    <property type="entry name" value="Translation proteins"/>
    <property type="match status" value="1"/>
</dbReference>
<keyword evidence="4 5" id="KW-0143">Chaperone</keyword>
<comment type="domain">
    <text evidence="5">The PRC barrel domain binds ribosomal protein uS19.</text>
</comment>
<dbReference type="InterPro" id="IPR002676">
    <property type="entry name" value="RimM_N"/>
</dbReference>
<dbReference type="InterPro" id="IPR056792">
    <property type="entry name" value="PRC_RimM"/>
</dbReference>
<dbReference type="Gene3D" id="2.40.30.60">
    <property type="entry name" value="RimM"/>
    <property type="match status" value="1"/>
</dbReference>
<dbReference type="Gene3D" id="2.30.30.240">
    <property type="entry name" value="PRC-barrel domain"/>
    <property type="match status" value="1"/>
</dbReference>
<dbReference type="NCBIfam" id="TIGR02273">
    <property type="entry name" value="16S_RimM"/>
    <property type="match status" value="1"/>
</dbReference>
<comment type="caution">
    <text evidence="8">The sequence shown here is derived from an EMBL/GenBank/DDBJ whole genome shotgun (WGS) entry which is preliminary data.</text>
</comment>
<proteinExistence type="inferred from homology"/>
<keyword evidence="3 5" id="KW-0698">rRNA processing</keyword>
<dbReference type="Pfam" id="PF24986">
    <property type="entry name" value="PRC_RimM"/>
    <property type="match status" value="1"/>
</dbReference>
<accession>A0A4R4FG64</accession>
<dbReference type="PANTHER" id="PTHR33692:SF1">
    <property type="entry name" value="RIBOSOME MATURATION FACTOR RIMM"/>
    <property type="match status" value="1"/>
</dbReference>
<dbReference type="InterPro" id="IPR036976">
    <property type="entry name" value="RimM_N_sf"/>
</dbReference>
<comment type="subunit">
    <text evidence="5">Binds ribosomal protein uS19.</text>
</comment>
<comment type="subcellular location">
    <subcellularLocation>
        <location evidence="5">Cytoplasm</location>
    </subcellularLocation>
</comment>
<dbReference type="Pfam" id="PF01782">
    <property type="entry name" value="RimM"/>
    <property type="match status" value="1"/>
</dbReference>
<dbReference type="InterPro" id="IPR011961">
    <property type="entry name" value="RimM"/>
</dbReference>
<evidence type="ECO:0000256" key="4">
    <source>
        <dbReference type="ARBA" id="ARBA00023186"/>
    </source>
</evidence>
<dbReference type="GO" id="GO:0042274">
    <property type="term" value="P:ribosomal small subunit biogenesis"/>
    <property type="evidence" value="ECO:0007669"/>
    <property type="project" value="UniProtKB-UniRule"/>
</dbReference>
<dbReference type="GO" id="GO:0005840">
    <property type="term" value="C:ribosome"/>
    <property type="evidence" value="ECO:0007669"/>
    <property type="project" value="InterPro"/>
</dbReference>
<dbReference type="PANTHER" id="PTHR33692">
    <property type="entry name" value="RIBOSOME MATURATION FACTOR RIMM"/>
    <property type="match status" value="1"/>
</dbReference>
<evidence type="ECO:0000256" key="1">
    <source>
        <dbReference type="ARBA" id="ARBA00022490"/>
    </source>
</evidence>
<evidence type="ECO:0000256" key="3">
    <source>
        <dbReference type="ARBA" id="ARBA00022552"/>
    </source>
</evidence>
<dbReference type="EMBL" id="SMMX01000004">
    <property type="protein sequence ID" value="TDA22451.1"/>
    <property type="molecule type" value="Genomic_DNA"/>
</dbReference>
<evidence type="ECO:0000259" key="7">
    <source>
        <dbReference type="Pfam" id="PF24986"/>
    </source>
</evidence>
<protein>
    <recommendedName>
        <fullName evidence="5">Ribosome maturation factor RimM</fullName>
    </recommendedName>
</protein>
<keyword evidence="9" id="KW-1185">Reference proteome</keyword>